<feature type="non-terminal residue" evidence="6">
    <location>
        <position position="63"/>
    </location>
</feature>
<evidence type="ECO:0000256" key="3">
    <source>
        <dbReference type="ARBA" id="ARBA00023043"/>
    </source>
</evidence>
<comment type="subcellular location">
    <subcellularLocation>
        <location evidence="1">Nucleus</location>
    </subcellularLocation>
</comment>
<dbReference type="InterPro" id="IPR047163">
    <property type="entry name" value="ASPP1/2"/>
</dbReference>
<sequence>IEHISGLFQEKQAELQAAVLRVDQLSQQLEDLRRGKLNGLQTLGGQVTGTAALELRKLYQELQ</sequence>
<dbReference type="GO" id="GO:0005634">
    <property type="term" value="C:nucleus"/>
    <property type="evidence" value="ECO:0007669"/>
    <property type="project" value="UniProtKB-SubCell"/>
</dbReference>
<protein>
    <submittedName>
        <fullName evidence="6">Uncharacterized protein</fullName>
    </submittedName>
</protein>
<evidence type="ECO:0000313" key="7">
    <source>
        <dbReference type="Proteomes" id="UP001529510"/>
    </source>
</evidence>
<reference evidence="6 7" key="1">
    <citation type="submission" date="2024-05" db="EMBL/GenBank/DDBJ databases">
        <title>Genome sequencing and assembly of Indian major carp, Cirrhinus mrigala (Hamilton, 1822).</title>
        <authorList>
            <person name="Mohindra V."/>
            <person name="Chowdhury L.M."/>
            <person name="Lal K."/>
            <person name="Jena J.K."/>
        </authorList>
    </citation>
    <scope>NUCLEOTIDE SEQUENCE [LARGE SCALE GENOMIC DNA]</scope>
    <source>
        <strain evidence="6">CM1030</strain>
        <tissue evidence="6">Blood</tissue>
    </source>
</reference>
<evidence type="ECO:0000256" key="2">
    <source>
        <dbReference type="ARBA" id="ARBA00022737"/>
    </source>
</evidence>
<keyword evidence="7" id="KW-1185">Reference proteome</keyword>
<evidence type="ECO:0000256" key="1">
    <source>
        <dbReference type="ARBA" id="ARBA00004123"/>
    </source>
</evidence>
<proteinExistence type="predicted"/>
<dbReference type="AlphaFoldDB" id="A0ABD0NSX1"/>
<gene>
    <name evidence="6" type="ORF">M9458_040104</name>
</gene>
<name>A0ABD0NSX1_CIRMR</name>
<comment type="caution">
    <text evidence="6">The sequence shown here is derived from an EMBL/GenBank/DDBJ whole genome shotgun (WGS) entry which is preliminary data.</text>
</comment>
<dbReference type="EMBL" id="JAMKFB020000020">
    <property type="protein sequence ID" value="KAL0164351.1"/>
    <property type="molecule type" value="Genomic_DNA"/>
</dbReference>
<feature type="coiled-coil region" evidence="5">
    <location>
        <begin position="8"/>
        <end position="35"/>
    </location>
</feature>
<dbReference type="PANTHER" id="PTHR24131:SF5">
    <property type="entry name" value="APOPTOSIS-STIMULATING OF P53 PROTEIN 1"/>
    <property type="match status" value="1"/>
</dbReference>
<accession>A0ABD0NSX1</accession>
<keyword evidence="5" id="KW-0175">Coiled coil</keyword>
<keyword evidence="2" id="KW-0677">Repeat</keyword>
<evidence type="ECO:0000256" key="5">
    <source>
        <dbReference type="SAM" id="Coils"/>
    </source>
</evidence>
<feature type="non-terminal residue" evidence="6">
    <location>
        <position position="1"/>
    </location>
</feature>
<keyword evidence="4" id="KW-0539">Nucleus</keyword>
<keyword evidence="3" id="KW-0040">ANK repeat</keyword>
<dbReference type="PANTHER" id="PTHR24131">
    <property type="entry name" value="APOPTOSIS-STIMULATING OF P53 PROTEIN"/>
    <property type="match status" value="1"/>
</dbReference>
<organism evidence="6 7">
    <name type="scientific">Cirrhinus mrigala</name>
    <name type="common">Mrigala</name>
    <dbReference type="NCBI Taxonomy" id="683832"/>
    <lineage>
        <taxon>Eukaryota</taxon>
        <taxon>Metazoa</taxon>
        <taxon>Chordata</taxon>
        <taxon>Craniata</taxon>
        <taxon>Vertebrata</taxon>
        <taxon>Euteleostomi</taxon>
        <taxon>Actinopterygii</taxon>
        <taxon>Neopterygii</taxon>
        <taxon>Teleostei</taxon>
        <taxon>Ostariophysi</taxon>
        <taxon>Cypriniformes</taxon>
        <taxon>Cyprinidae</taxon>
        <taxon>Labeoninae</taxon>
        <taxon>Labeonini</taxon>
        <taxon>Cirrhinus</taxon>
    </lineage>
</organism>
<dbReference type="Proteomes" id="UP001529510">
    <property type="component" value="Unassembled WGS sequence"/>
</dbReference>
<evidence type="ECO:0000313" key="6">
    <source>
        <dbReference type="EMBL" id="KAL0164351.1"/>
    </source>
</evidence>
<evidence type="ECO:0000256" key="4">
    <source>
        <dbReference type="ARBA" id="ARBA00023242"/>
    </source>
</evidence>